<evidence type="ECO:0000256" key="1">
    <source>
        <dbReference type="ARBA" id="ARBA00022763"/>
    </source>
</evidence>
<evidence type="ECO:0000256" key="2">
    <source>
        <dbReference type="ARBA" id="ARBA00022769"/>
    </source>
</evidence>
<comment type="function">
    <text evidence="7">DNA polymerase III is a complex, multichain enzyme responsible for most of the replicative synthesis in bacteria. The epsilon subunit contain the editing function and is a proofreading 3'-5' exonuclease.</text>
</comment>
<proteinExistence type="predicted"/>
<keyword evidence="1" id="KW-0227">DNA damage</keyword>
<evidence type="ECO:0000256" key="9">
    <source>
        <dbReference type="ARBA" id="ARBA00040756"/>
    </source>
</evidence>
<evidence type="ECO:0000313" key="14">
    <source>
        <dbReference type="Proteomes" id="UP000643701"/>
    </source>
</evidence>
<dbReference type="SMART" id="SM00465">
    <property type="entry name" value="GIYc"/>
    <property type="match status" value="1"/>
</dbReference>
<dbReference type="GO" id="GO:0006289">
    <property type="term" value="P:nucleotide-excision repair"/>
    <property type="evidence" value="ECO:0007669"/>
    <property type="project" value="InterPro"/>
</dbReference>
<dbReference type="InterPro" id="IPR013520">
    <property type="entry name" value="Ribonucl_H"/>
</dbReference>
<dbReference type="InterPro" id="IPR035901">
    <property type="entry name" value="GIY-YIG_endonuc_sf"/>
</dbReference>
<feature type="domain" description="GIY-YIG" evidence="12">
    <location>
        <begin position="195"/>
        <end position="271"/>
    </location>
</feature>
<dbReference type="InterPro" id="IPR050066">
    <property type="entry name" value="UvrABC_protein_C"/>
</dbReference>
<dbReference type="GO" id="GO:0009432">
    <property type="term" value="P:SOS response"/>
    <property type="evidence" value="ECO:0007669"/>
    <property type="project" value="UniProtKB-KW"/>
</dbReference>
<dbReference type="InterPro" id="IPR036397">
    <property type="entry name" value="RNaseH_sf"/>
</dbReference>
<evidence type="ECO:0000256" key="11">
    <source>
        <dbReference type="ARBA" id="ARBA00042732"/>
    </source>
</evidence>
<dbReference type="NCBIfam" id="TIGR00573">
    <property type="entry name" value="dnaq"/>
    <property type="match status" value="1"/>
</dbReference>
<dbReference type="CDD" id="cd06127">
    <property type="entry name" value="DEDDh"/>
    <property type="match status" value="1"/>
</dbReference>
<sequence>MFAVLDIESTGGKFNEEGITEIAIYKFDGSDIVDQFSSLINPERKIQSFVVGLTGINQEMLRTAPKFYQVAKRIIEITEDCILIAHNAKFDYRILRTEFKRLGYDYKRKSICTVELAKKLLPDENSYSLGKLSKSLGIPVSKRHRASGDAKATVELFKLLLQKDSRKNIVAESQRLHPVKSKDKKLIRLIEEIPAKTGVYYFFDETGKVIYVGKSKNMKKRANQHFTSDRPKAKEIQREVASVSYDITGNEVLALLKENQEIKDIQPKYNRALKAKNYTHVLFENVTNEAYIEFKIGSAKQKGVPLTTFTNLQQAKSLMNKYVEDFELCQKLCGLHKTKGACFNYTIKACKGACVQDESPEEYNQRARLLIDRLSFQNKSFLVVDQGRKLGEKSIILIENGKFKGFGYVALNHQLKELKRIKSLITPMEDNPNARHIVSSYLRKKNNHYKIQELPK</sequence>
<evidence type="ECO:0000256" key="7">
    <source>
        <dbReference type="ARBA" id="ARBA00025483"/>
    </source>
</evidence>
<reference evidence="13" key="1">
    <citation type="submission" date="2020-03" db="EMBL/GenBank/DDBJ databases">
        <title>Psychroflexus Maritimus sp. nov., isolate from marine sediment.</title>
        <authorList>
            <person name="Zhong Y.-L."/>
        </authorList>
    </citation>
    <scope>NUCLEOTIDE SEQUENCE</scope>
    <source>
        <strain evidence="13">C1</strain>
    </source>
</reference>
<accession>A0A967DZ17</accession>
<dbReference type="AlphaFoldDB" id="A0A967DZ17"/>
<dbReference type="GO" id="GO:0006260">
    <property type="term" value="P:DNA replication"/>
    <property type="evidence" value="ECO:0007669"/>
    <property type="project" value="InterPro"/>
</dbReference>
<dbReference type="PROSITE" id="PS50164">
    <property type="entry name" value="GIY_YIG"/>
    <property type="match status" value="1"/>
</dbReference>
<dbReference type="PANTHER" id="PTHR30562">
    <property type="entry name" value="UVRC/OXIDOREDUCTASE"/>
    <property type="match status" value="1"/>
</dbReference>
<dbReference type="Gene3D" id="3.30.420.10">
    <property type="entry name" value="Ribonuclease H-like superfamily/Ribonuclease H"/>
    <property type="match status" value="1"/>
</dbReference>
<keyword evidence="6" id="KW-0742">SOS response</keyword>
<keyword evidence="2" id="KW-0228">DNA excision</keyword>
<dbReference type="Gene3D" id="3.40.1440.10">
    <property type="entry name" value="GIY-YIG endonuclease"/>
    <property type="match status" value="1"/>
</dbReference>
<dbReference type="InterPro" id="IPR012337">
    <property type="entry name" value="RNaseH-like_sf"/>
</dbReference>
<evidence type="ECO:0000256" key="10">
    <source>
        <dbReference type="ARBA" id="ARBA00042138"/>
    </source>
</evidence>
<dbReference type="InterPro" id="IPR006054">
    <property type="entry name" value="DnaQ"/>
</dbReference>
<evidence type="ECO:0000256" key="5">
    <source>
        <dbReference type="ARBA" id="ARBA00023204"/>
    </source>
</evidence>
<dbReference type="InterPro" id="IPR000305">
    <property type="entry name" value="GIY-YIG_endonuc"/>
</dbReference>
<dbReference type="GO" id="GO:0003677">
    <property type="term" value="F:DNA binding"/>
    <property type="evidence" value="ECO:0007669"/>
    <property type="project" value="InterPro"/>
</dbReference>
<dbReference type="SUPFAM" id="SSF82771">
    <property type="entry name" value="GIY-YIG endonuclease"/>
    <property type="match status" value="1"/>
</dbReference>
<dbReference type="Pfam" id="PF00929">
    <property type="entry name" value="RNase_T"/>
    <property type="match status" value="1"/>
</dbReference>
<keyword evidence="5" id="KW-0234">DNA repair</keyword>
<dbReference type="InterPro" id="IPR047296">
    <property type="entry name" value="GIY-YIG_UvrC_Cho"/>
</dbReference>
<dbReference type="SUPFAM" id="SSF53098">
    <property type="entry name" value="Ribonuclease H-like"/>
    <property type="match status" value="1"/>
</dbReference>
<comment type="caution">
    <text evidence="13">The sequence shown here is derived from an EMBL/GenBank/DDBJ whole genome shotgun (WGS) entry which is preliminary data.</text>
</comment>
<dbReference type="GO" id="GO:0003887">
    <property type="term" value="F:DNA-directed DNA polymerase activity"/>
    <property type="evidence" value="ECO:0007669"/>
    <property type="project" value="InterPro"/>
</dbReference>
<evidence type="ECO:0000259" key="12">
    <source>
        <dbReference type="PROSITE" id="PS50164"/>
    </source>
</evidence>
<dbReference type="PANTHER" id="PTHR30562:SF10">
    <property type="entry name" value="EXCINUCLEASE CHO"/>
    <property type="match status" value="1"/>
</dbReference>
<dbReference type="GO" id="GO:0009380">
    <property type="term" value="C:excinuclease repair complex"/>
    <property type="evidence" value="ECO:0007669"/>
    <property type="project" value="TreeGrafter"/>
</dbReference>
<comment type="subunit">
    <text evidence="8">DNA polymerase III contains a core (composed of alpha, epsilon and theta chains) that associates with a tau subunit. This core dimerizes to form the POLIII' complex. PolIII' associates with the gamma complex (composed of gamma, delta, delta', psi and chi chains) and with the beta chain to form the complete DNA polymerase III complex.</text>
</comment>
<name>A0A967DZ17_9FLAO</name>
<keyword evidence="4" id="KW-0267">Excision nuclease</keyword>
<keyword evidence="14" id="KW-1185">Reference proteome</keyword>
<dbReference type="EMBL" id="JAANAS010000041">
    <property type="protein sequence ID" value="NGZ89733.1"/>
    <property type="molecule type" value="Genomic_DNA"/>
</dbReference>
<dbReference type="RefSeq" id="WP_166399996.1">
    <property type="nucleotide sequence ID" value="NZ_JAANAS010000041.1"/>
</dbReference>
<dbReference type="FunFam" id="3.30.420.10:FF:000045">
    <property type="entry name" value="3'-5' exonuclease DinG"/>
    <property type="match status" value="1"/>
</dbReference>
<keyword evidence="3" id="KW-0378">Hydrolase</keyword>
<evidence type="ECO:0000313" key="13">
    <source>
        <dbReference type="EMBL" id="NGZ89733.1"/>
    </source>
</evidence>
<evidence type="ECO:0000256" key="4">
    <source>
        <dbReference type="ARBA" id="ARBA00022881"/>
    </source>
</evidence>
<evidence type="ECO:0000256" key="8">
    <source>
        <dbReference type="ARBA" id="ARBA00026073"/>
    </source>
</evidence>
<dbReference type="Proteomes" id="UP000643701">
    <property type="component" value="Unassembled WGS sequence"/>
</dbReference>
<organism evidence="13 14">
    <name type="scientific">Psychroflexus maritimus</name>
    <dbReference type="NCBI Taxonomy" id="2714865"/>
    <lineage>
        <taxon>Bacteria</taxon>
        <taxon>Pseudomonadati</taxon>
        <taxon>Bacteroidota</taxon>
        <taxon>Flavobacteriia</taxon>
        <taxon>Flavobacteriales</taxon>
        <taxon>Flavobacteriaceae</taxon>
        <taxon>Psychroflexus</taxon>
    </lineage>
</organism>
<evidence type="ECO:0000256" key="3">
    <source>
        <dbReference type="ARBA" id="ARBA00022801"/>
    </source>
</evidence>
<gene>
    <name evidence="13" type="ORF">G7034_05650</name>
</gene>
<dbReference type="SMART" id="SM00479">
    <property type="entry name" value="EXOIII"/>
    <property type="match status" value="1"/>
</dbReference>
<dbReference type="CDD" id="cd10434">
    <property type="entry name" value="GIY-YIG_UvrC_Cho"/>
    <property type="match status" value="1"/>
</dbReference>
<evidence type="ECO:0000256" key="6">
    <source>
        <dbReference type="ARBA" id="ARBA00023236"/>
    </source>
</evidence>
<dbReference type="GO" id="GO:0004527">
    <property type="term" value="F:exonuclease activity"/>
    <property type="evidence" value="ECO:0007669"/>
    <property type="project" value="UniProtKB-ARBA"/>
</dbReference>
<protein>
    <recommendedName>
        <fullName evidence="9">Excinuclease cho</fullName>
    </recommendedName>
    <alternativeName>
        <fullName evidence="11">Endonuclease cho</fullName>
    </alternativeName>
    <alternativeName>
        <fullName evidence="10">UvrC homolog protein</fullName>
    </alternativeName>
</protein>
<dbReference type="Pfam" id="PF01541">
    <property type="entry name" value="GIY-YIG"/>
    <property type="match status" value="1"/>
</dbReference>